<evidence type="ECO:0000313" key="3">
    <source>
        <dbReference type="Proteomes" id="UP001180453"/>
    </source>
</evidence>
<keyword evidence="1" id="KW-0732">Signal</keyword>
<proteinExistence type="predicted"/>
<dbReference type="Proteomes" id="UP001180453">
    <property type="component" value="Unassembled WGS sequence"/>
</dbReference>
<feature type="chain" id="PRO_5047297398" evidence="1">
    <location>
        <begin position="27"/>
        <end position="185"/>
    </location>
</feature>
<accession>A0ABU1YWQ8</accession>
<dbReference type="EMBL" id="JAVDXU010000005">
    <property type="protein sequence ID" value="MDR7272471.1"/>
    <property type="molecule type" value="Genomic_DNA"/>
</dbReference>
<comment type="caution">
    <text evidence="2">The sequence shown here is derived from an EMBL/GenBank/DDBJ whole genome shotgun (WGS) entry which is preliminary data.</text>
</comment>
<feature type="signal peptide" evidence="1">
    <location>
        <begin position="1"/>
        <end position="26"/>
    </location>
</feature>
<reference evidence="2 3" key="1">
    <citation type="submission" date="2023-07" db="EMBL/GenBank/DDBJ databases">
        <title>Sorghum-associated microbial communities from plants grown in Nebraska, USA.</title>
        <authorList>
            <person name="Schachtman D."/>
        </authorList>
    </citation>
    <scope>NUCLEOTIDE SEQUENCE [LARGE SCALE GENOMIC DNA]</scope>
    <source>
        <strain evidence="2 3">BE314</strain>
    </source>
</reference>
<keyword evidence="3" id="KW-1185">Reference proteome</keyword>
<organism evidence="2 3">
    <name type="scientific">Roseateles saccharophilus</name>
    <name type="common">Pseudomonas saccharophila</name>
    <dbReference type="NCBI Taxonomy" id="304"/>
    <lineage>
        <taxon>Bacteria</taxon>
        <taxon>Pseudomonadati</taxon>
        <taxon>Pseudomonadota</taxon>
        <taxon>Betaproteobacteria</taxon>
        <taxon>Burkholderiales</taxon>
        <taxon>Sphaerotilaceae</taxon>
        <taxon>Roseateles</taxon>
    </lineage>
</organism>
<gene>
    <name evidence="2" type="ORF">J2X20_005154</name>
</gene>
<evidence type="ECO:0000313" key="2">
    <source>
        <dbReference type="EMBL" id="MDR7272471.1"/>
    </source>
</evidence>
<dbReference type="RefSeq" id="WP_310271667.1">
    <property type="nucleotide sequence ID" value="NZ_JAVDXU010000005.1"/>
</dbReference>
<protein>
    <submittedName>
        <fullName evidence="2">Uncharacterized protein</fullName>
    </submittedName>
</protein>
<sequence length="185" mass="19539">MRPSLQSLPSILALCIALPGALPARAVEVKTAFGSFAAPDGVSAVNREEKPDKAGKPTGMAVYSRTDDPKAVFIVVWGHAEPDPAKPYDALDGAVKFGNPFDKKLTRDAARPVSLGGVEGGRYEGKLPNGLRSISYVAVNSGYRLIVLLKGPNDSPYRETMDAFAKGVEGFTWTLPAPAASAPQQ</sequence>
<evidence type="ECO:0000256" key="1">
    <source>
        <dbReference type="SAM" id="SignalP"/>
    </source>
</evidence>
<name>A0ABU1YWQ8_ROSSA</name>